<feature type="region of interest" description="Disordered" evidence="1">
    <location>
        <begin position="1"/>
        <end position="21"/>
    </location>
</feature>
<proteinExistence type="predicted"/>
<feature type="compositionally biased region" description="Polar residues" evidence="1">
    <location>
        <begin position="1"/>
        <end position="12"/>
    </location>
</feature>
<dbReference type="HOGENOM" id="CLU_2258460_0_0_4"/>
<dbReference type="Proteomes" id="UP000001739">
    <property type="component" value="Chromosome 2"/>
</dbReference>
<sequence length="103" mass="11543">MSIHTASQLLSERNNRKRPENPLVAMIEQRKLRSADQVERSLPDLSSGTAFDAHSVALELAALVAGGHCTGCYCQKHKKESKRYADRNCGEFRHPHVQSTRLT</sequence>
<gene>
    <name evidence="2" type="ordered locus">Bphyt_6369</name>
</gene>
<protein>
    <submittedName>
        <fullName evidence="2">Uncharacterized protein</fullName>
    </submittedName>
</protein>
<name>B2T8M6_PARPJ</name>
<accession>B2T8M6</accession>
<reference evidence="2 3" key="1">
    <citation type="journal article" date="2011" name="J. Bacteriol.">
        <title>Complete genome sequence of the plant growth-promoting endophyte Burkholderia phytofirmans strain PsJN.</title>
        <authorList>
            <person name="Weilharter A."/>
            <person name="Mitter B."/>
            <person name="Shin M.V."/>
            <person name="Chain P.S."/>
            <person name="Nowak J."/>
            <person name="Sessitsch A."/>
        </authorList>
    </citation>
    <scope>NUCLEOTIDE SEQUENCE [LARGE SCALE GENOMIC DNA]</scope>
    <source>
        <strain evidence="3">DSM 17436 / LMG 22146 / PsJN</strain>
    </source>
</reference>
<dbReference type="RefSeq" id="WP_012428197.1">
    <property type="nucleotide sequence ID" value="NC_010676.1"/>
</dbReference>
<evidence type="ECO:0000313" key="3">
    <source>
        <dbReference type="Proteomes" id="UP000001739"/>
    </source>
</evidence>
<dbReference type="EMBL" id="CP001053">
    <property type="protein sequence ID" value="ACD20689.1"/>
    <property type="molecule type" value="Genomic_DNA"/>
</dbReference>
<dbReference type="AlphaFoldDB" id="B2T8M6"/>
<dbReference type="KEGG" id="bpy:Bphyt_6369"/>
<organism evidence="2 3">
    <name type="scientific">Paraburkholderia phytofirmans (strain DSM 17436 / LMG 22146 / PsJN)</name>
    <name type="common">Burkholderia phytofirmans</name>
    <dbReference type="NCBI Taxonomy" id="398527"/>
    <lineage>
        <taxon>Bacteria</taxon>
        <taxon>Pseudomonadati</taxon>
        <taxon>Pseudomonadota</taxon>
        <taxon>Betaproteobacteria</taxon>
        <taxon>Burkholderiales</taxon>
        <taxon>Burkholderiaceae</taxon>
        <taxon>Paraburkholderia</taxon>
    </lineage>
</organism>
<evidence type="ECO:0000313" key="2">
    <source>
        <dbReference type="EMBL" id="ACD20689.1"/>
    </source>
</evidence>
<evidence type="ECO:0000256" key="1">
    <source>
        <dbReference type="SAM" id="MobiDB-lite"/>
    </source>
</evidence>